<evidence type="ECO:0000256" key="21">
    <source>
        <dbReference type="ARBA" id="ARBA00048989"/>
    </source>
</evidence>
<comment type="catalytic activity">
    <reaction evidence="18">
        <text>NADPH + O2 + H(+) = H2O2 + NADP(+)</text>
        <dbReference type="Rhea" id="RHEA:11260"/>
        <dbReference type="ChEBI" id="CHEBI:15378"/>
        <dbReference type="ChEBI" id="CHEBI:15379"/>
        <dbReference type="ChEBI" id="CHEBI:16240"/>
        <dbReference type="ChEBI" id="CHEBI:57783"/>
        <dbReference type="ChEBI" id="CHEBI:58349"/>
        <dbReference type="EC" id="1.6.3.1"/>
    </reaction>
    <physiologicalReaction direction="left-to-right" evidence="18">
        <dbReference type="Rhea" id="RHEA:11261"/>
    </physiologicalReaction>
</comment>
<evidence type="ECO:0000256" key="3">
    <source>
        <dbReference type="ARBA" id="ARBA00022481"/>
    </source>
</evidence>
<evidence type="ECO:0000256" key="16">
    <source>
        <dbReference type="ARBA" id="ARBA00047574"/>
    </source>
</evidence>
<evidence type="ECO:0000256" key="13">
    <source>
        <dbReference type="ARBA" id="ARBA00023136"/>
    </source>
</evidence>
<keyword evidence="3" id="KW-0488">Methylation</keyword>
<dbReference type="EMBL" id="CP111019">
    <property type="protein sequence ID" value="WAR12670.1"/>
    <property type="molecule type" value="Genomic_DNA"/>
</dbReference>
<comment type="catalytic activity">
    <reaction evidence="24">
        <text>octan-3-one + NADPH + O2 + H(+) = pentyl propanoate + NADP(+) + H2O</text>
        <dbReference type="Rhea" id="RHEA:54840"/>
        <dbReference type="ChEBI" id="CHEBI:15377"/>
        <dbReference type="ChEBI" id="CHEBI:15378"/>
        <dbReference type="ChEBI" id="CHEBI:15379"/>
        <dbReference type="ChEBI" id="CHEBI:57783"/>
        <dbReference type="ChEBI" id="CHEBI:58349"/>
        <dbReference type="ChEBI" id="CHEBI:80946"/>
        <dbReference type="ChEBI" id="CHEBI:87373"/>
    </reaction>
    <physiologicalReaction direction="left-to-right" evidence="24">
        <dbReference type="Rhea" id="RHEA:54841"/>
    </physiologicalReaction>
</comment>
<evidence type="ECO:0000256" key="24">
    <source>
        <dbReference type="ARBA" id="ARBA00049475"/>
    </source>
</evidence>
<evidence type="ECO:0000256" key="4">
    <source>
        <dbReference type="ARBA" id="ARBA00022553"/>
    </source>
</evidence>
<comment type="catalytic activity">
    <reaction evidence="21">
        <text>(2E)-geranial + NADPH + O2 + H(+) = (1E)-2,6-dimethylhepta-1,5-dien-1-yl formate + NADP(+) + H2O</text>
        <dbReference type="Rhea" id="RHEA:54860"/>
        <dbReference type="ChEBI" id="CHEBI:15377"/>
        <dbReference type="ChEBI" id="CHEBI:15378"/>
        <dbReference type="ChEBI" id="CHEBI:15379"/>
        <dbReference type="ChEBI" id="CHEBI:16980"/>
        <dbReference type="ChEBI" id="CHEBI:57783"/>
        <dbReference type="ChEBI" id="CHEBI:58349"/>
        <dbReference type="ChEBI" id="CHEBI:138375"/>
    </reaction>
    <physiologicalReaction direction="left-to-right" evidence="21">
        <dbReference type="Rhea" id="RHEA:54861"/>
    </physiologicalReaction>
</comment>
<protein>
    <recommendedName>
        <fullName evidence="26">Flavin-containing monooxygenase</fullName>
        <ecNumber evidence="26">1.-.-.-</ecNumber>
    </recommendedName>
</protein>
<gene>
    <name evidence="28" type="ORF">MAR_026850</name>
</gene>
<dbReference type="Gene3D" id="3.50.50.60">
    <property type="entry name" value="FAD/NAD(P)-binding domain"/>
    <property type="match status" value="2"/>
</dbReference>
<evidence type="ECO:0000256" key="20">
    <source>
        <dbReference type="ARBA" id="ARBA00048459"/>
    </source>
</evidence>
<dbReference type="SUPFAM" id="SSF51905">
    <property type="entry name" value="FAD/NAD(P)-binding domain"/>
    <property type="match status" value="2"/>
</dbReference>
<dbReference type="Proteomes" id="UP001164746">
    <property type="component" value="Chromosome 8"/>
</dbReference>
<dbReference type="InterPro" id="IPR002257">
    <property type="entry name" value="Flavin_mOase_5"/>
</dbReference>
<comment type="catalytic activity">
    <reaction evidence="20">
        <text>octan-3-one + NADPH + O2 + H(+) = ethyl hexanoate + NADP(+) + H2O</text>
        <dbReference type="Rhea" id="RHEA:54856"/>
        <dbReference type="ChEBI" id="CHEBI:15377"/>
        <dbReference type="ChEBI" id="CHEBI:15378"/>
        <dbReference type="ChEBI" id="CHEBI:15379"/>
        <dbReference type="ChEBI" id="CHEBI:57783"/>
        <dbReference type="ChEBI" id="CHEBI:58349"/>
        <dbReference type="ChEBI" id="CHEBI:80946"/>
        <dbReference type="ChEBI" id="CHEBI:86055"/>
    </reaction>
    <physiologicalReaction direction="left-to-right" evidence="20">
        <dbReference type="Rhea" id="RHEA:54857"/>
    </physiologicalReaction>
</comment>
<comment type="cofactor">
    <cofactor evidence="25 26">
        <name>FAD</name>
        <dbReference type="ChEBI" id="CHEBI:57692"/>
    </cofactor>
</comment>
<organism evidence="28 29">
    <name type="scientific">Mya arenaria</name>
    <name type="common">Soft-shell clam</name>
    <dbReference type="NCBI Taxonomy" id="6604"/>
    <lineage>
        <taxon>Eukaryota</taxon>
        <taxon>Metazoa</taxon>
        <taxon>Spiralia</taxon>
        <taxon>Lophotrochozoa</taxon>
        <taxon>Mollusca</taxon>
        <taxon>Bivalvia</taxon>
        <taxon>Autobranchia</taxon>
        <taxon>Heteroconchia</taxon>
        <taxon>Euheterodonta</taxon>
        <taxon>Imparidentia</taxon>
        <taxon>Neoheterodontei</taxon>
        <taxon>Myida</taxon>
        <taxon>Myoidea</taxon>
        <taxon>Myidae</taxon>
        <taxon>Mya</taxon>
    </lineage>
</organism>
<comment type="catalytic activity">
    <reaction evidence="23">
        <text>N,N-dimethylaniline + NADPH + O2 + H(+) = N,N-dimethylaniline N-oxide + NADP(+) + H2O</text>
        <dbReference type="Rhea" id="RHEA:24468"/>
        <dbReference type="ChEBI" id="CHEBI:15377"/>
        <dbReference type="ChEBI" id="CHEBI:15378"/>
        <dbReference type="ChEBI" id="CHEBI:15379"/>
        <dbReference type="ChEBI" id="CHEBI:16269"/>
        <dbReference type="ChEBI" id="CHEBI:17735"/>
        <dbReference type="ChEBI" id="CHEBI:57783"/>
        <dbReference type="ChEBI" id="CHEBI:58349"/>
        <dbReference type="EC" id="1.14.13.8"/>
    </reaction>
    <physiologicalReaction direction="left-to-right" evidence="23">
        <dbReference type="Rhea" id="RHEA:24469"/>
    </physiologicalReaction>
</comment>
<keyword evidence="10 27" id="KW-1133">Transmembrane helix</keyword>
<dbReference type="PRINTS" id="PR01125">
    <property type="entry name" value="FMOXYGENASE5"/>
</dbReference>
<evidence type="ECO:0000256" key="7">
    <source>
        <dbReference type="ARBA" id="ARBA00022827"/>
    </source>
</evidence>
<evidence type="ECO:0000256" key="5">
    <source>
        <dbReference type="ARBA" id="ARBA00022630"/>
    </source>
</evidence>
<keyword evidence="8" id="KW-0492">Microsome</keyword>
<comment type="catalytic activity">
    <reaction evidence="19">
        <text>hexan-3-one + NADPH + O2 + H(+) = ethyl butanoate + NADP(+) + H2O</text>
        <dbReference type="Rhea" id="RHEA:54844"/>
        <dbReference type="ChEBI" id="CHEBI:15377"/>
        <dbReference type="ChEBI" id="CHEBI:15378"/>
        <dbReference type="ChEBI" id="CHEBI:15379"/>
        <dbReference type="ChEBI" id="CHEBI:57783"/>
        <dbReference type="ChEBI" id="CHEBI:58349"/>
        <dbReference type="ChEBI" id="CHEBI:88764"/>
        <dbReference type="ChEBI" id="CHEBI:89891"/>
    </reaction>
    <physiologicalReaction direction="left-to-right" evidence="19">
        <dbReference type="Rhea" id="RHEA:54845"/>
    </physiologicalReaction>
</comment>
<evidence type="ECO:0000256" key="8">
    <source>
        <dbReference type="ARBA" id="ARBA00022848"/>
    </source>
</evidence>
<comment type="similarity">
    <text evidence="2 25 26">Belongs to the FMO family.</text>
</comment>
<evidence type="ECO:0000256" key="27">
    <source>
        <dbReference type="SAM" id="Phobius"/>
    </source>
</evidence>
<dbReference type="PIRSF" id="PIRSF000332">
    <property type="entry name" value="FMO"/>
    <property type="match status" value="1"/>
</dbReference>
<evidence type="ECO:0000256" key="1">
    <source>
        <dbReference type="ARBA" id="ARBA00004524"/>
    </source>
</evidence>
<evidence type="ECO:0000256" key="12">
    <source>
        <dbReference type="ARBA" id="ARBA00023098"/>
    </source>
</evidence>
<evidence type="ECO:0000256" key="15">
    <source>
        <dbReference type="ARBA" id="ARBA00047426"/>
    </source>
</evidence>
<comment type="catalytic activity">
    <reaction evidence="22">
        <text>heptan-4-one + NADPH + O2 + H(+) = propyl butanoate + NADP(+) + H2O</text>
        <dbReference type="Rhea" id="RHEA:54852"/>
        <dbReference type="ChEBI" id="CHEBI:15377"/>
        <dbReference type="ChEBI" id="CHEBI:15378"/>
        <dbReference type="ChEBI" id="CHEBI:15379"/>
        <dbReference type="ChEBI" id="CHEBI:57783"/>
        <dbReference type="ChEBI" id="CHEBI:58349"/>
        <dbReference type="ChEBI" id="CHEBI:89484"/>
        <dbReference type="ChEBI" id="CHEBI:89719"/>
    </reaction>
    <physiologicalReaction direction="left-to-right" evidence="22">
        <dbReference type="Rhea" id="RHEA:54853"/>
    </physiologicalReaction>
</comment>
<evidence type="ECO:0000256" key="14">
    <source>
        <dbReference type="ARBA" id="ARBA00045722"/>
    </source>
</evidence>
<keyword evidence="5 25" id="KW-0285">Flavoprotein</keyword>
<comment type="function">
    <text evidence="14">Acts as a Baeyer-Villiger monooxygenase on a broad range of substrates. Catalyzes the insertion of an oxygen atom into a carbon-carbon bond adjacent to a carbonyl, which converts ketones to esters. Active on diverse carbonyl compounds, whereas soft nucleophiles are mostly non- or poorly reactive. In contrast with other forms of FMO it is non- or poorly active on 'classical' substrates such as drugs, pesticides, and dietary components containing soft nucleophilic heteroatoms. Able to oxidize drug molecules bearing a carbonyl group on an aliphatic chain, such as nabumetone and pentoxifylline. Also, in the absence of substrates, shows slow but yet significant NADPH oxidase activity. Acts as a positive modulator of cholesterol biosynthesis as well as glucose homeostasis, promoting metabolic aging via pleiotropic effects.</text>
</comment>
<keyword evidence="9 25" id="KW-0521">NADP</keyword>
<evidence type="ECO:0000313" key="29">
    <source>
        <dbReference type="Proteomes" id="UP001164746"/>
    </source>
</evidence>
<evidence type="ECO:0000256" key="19">
    <source>
        <dbReference type="ARBA" id="ARBA00047977"/>
    </source>
</evidence>
<dbReference type="InterPro" id="IPR020946">
    <property type="entry name" value="Flavin_mOase-like"/>
</dbReference>
<reference evidence="28" key="1">
    <citation type="submission" date="2022-11" db="EMBL/GenBank/DDBJ databases">
        <title>Centuries of genome instability and evolution in soft-shell clam transmissible cancer (bioRxiv).</title>
        <authorList>
            <person name="Hart S.F.M."/>
            <person name="Yonemitsu M.A."/>
            <person name="Giersch R.M."/>
            <person name="Beal B.F."/>
            <person name="Arriagada G."/>
            <person name="Davis B.W."/>
            <person name="Ostrander E.A."/>
            <person name="Goff S.P."/>
            <person name="Metzger M.J."/>
        </authorList>
    </citation>
    <scope>NUCLEOTIDE SEQUENCE</scope>
    <source>
        <strain evidence="28">MELC-2E11</strain>
        <tissue evidence="28">Siphon/mantle</tissue>
    </source>
</reference>
<keyword evidence="7 25" id="KW-0274">FAD</keyword>
<comment type="catalytic activity">
    <reaction evidence="16">
        <text>heptan-2-one + NADPH + O2 + H(+) = pentyl acetate + NADP(+) + H2O</text>
        <dbReference type="Rhea" id="RHEA:54836"/>
        <dbReference type="ChEBI" id="CHEBI:5672"/>
        <dbReference type="ChEBI" id="CHEBI:15377"/>
        <dbReference type="ChEBI" id="CHEBI:15378"/>
        <dbReference type="ChEBI" id="CHEBI:15379"/>
        <dbReference type="ChEBI" id="CHEBI:57783"/>
        <dbReference type="ChEBI" id="CHEBI:58349"/>
        <dbReference type="ChEBI" id="CHEBI:87362"/>
    </reaction>
    <physiologicalReaction direction="left-to-right" evidence="16">
        <dbReference type="Rhea" id="RHEA:54837"/>
    </physiologicalReaction>
</comment>
<evidence type="ECO:0000256" key="26">
    <source>
        <dbReference type="RuleBase" id="RU361177"/>
    </source>
</evidence>
<dbReference type="InterPro" id="IPR000960">
    <property type="entry name" value="Flavin_mOase"/>
</dbReference>
<evidence type="ECO:0000256" key="6">
    <source>
        <dbReference type="ARBA" id="ARBA00022692"/>
    </source>
</evidence>
<keyword evidence="13 25" id="KW-0472">Membrane</keyword>
<dbReference type="Pfam" id="PF00743">
    <property type="entry name" value="FMO-like"/>
    <property type="match status" value="1"/>
</dbReference>
<dbReference type="InterPro" id="IPR050346">
    <property type="entry name" value="FMO-like"/>
</dbReference>
<comment type="catalytic activity">
    <reaction evidence="15">
        <text>hexan-3-one + NADPH + O2 + H(+) = propyl propanoate + NADP(+) + H2O</text>
        <dbReference type="Rhea" id="RHEA:54848"/>
        <dbReference type="ChEBI" id="CHEBI:15377"/>
        <dbReference type="ChEBI" id="CHEBI:15378"/>
        <dbReference type="ChEBI" id="CHEBI:15379"/>
        <dbReference type="ChEBI" id="CHEBI:57783"/>
        <dbReference type="ChEBI" id="CHEBI:58349"/>
        <dbReference type="ChEBI" id="CHEBI:89828"/>
        <dbReference type="ChEBI" id="CHEBI:89891"/>
    </reaction>
    <physiologicalReaction direction="left-to-right" evidence="15">
        <dbReference type="Rhea" id="RHEA:54849"/>
    </physiologicalReaction>
</comment>
<dbReference type="InterPro" id="IPR036188">
    <property type="entry name" value="FAD/NAD-bd_sf"/>
</dbReference>
<comment type="subcellular location">
    <subcellularLocation>
        <location evidence="25">Endoplasmic reticulum membrane</location>
    </subcellularLocation>
    <subcellularLocation>
        <location evidence="1">Microsome membrane</location>
    </subcellularLocation>
</comment>
<sequence length="540" mass="61049">MAKKRVLVIGAGASGLTAIKCCLDEGLEPVCFERSSYMGGLWHYTSEVEEGQASIACVMKSTVINTSKEMMCYSDFPIPAEFSIYMHNTQVDRYLNMYADEFGMKKYIQFNREFITRVKVVSVKPSTSGKGKWDVVSKAKGSSNSDTQTYDALLVCTGHHANKNIPDFPGLDKFKGDVVHTHDFKDHHGYEDKRVLVIGIGNSGGDVTTELSRISSKVYLSTRSGAWIFNRVAEDGDPWDMRATTRFDKAKRKTLPWNMLQSFFIKNLNKKFDHAKYCLQPNFPPFSSHPTMNDELPNRIVIGSVVVKANVSRFTENGVEFEDGTKVDNIDKVVMATGYIFGFPFLDKSITEVKENKVNLFKYMFPPDDEHHTLAIIGCFQPLGAIMPLSEMQCRVATKVFKGEISLPDRSAMWEDIRNKQVTMAQRYKTSTRHTIQVDYVDFMDELAELIGCKPNLGKLVLTDPKLAFDVFFGPASPYQYRLHGPGAWKPARKYIQTQWERTYKPLTTRPCKANKAGSFGPMTIMVVLIIAFVAYFLAF</sequence>
<keyword evidence="11 25" id="KW-0560">Oxidoreductase</keyword>
<evidence type="ECO:0000256" key="22">
    <source>
        <dbReference type="ARBA" id="ARBA00048990"/>
    </source>
</evidence>
<name>A0ABY7ETQ1_MYAAR</name>
<proteinExistence type="inferred from homology"/>
<dbReference type="PANTHER" id="PTHR23023">
    <property type="entry name" value="DIMETHYLANILINE MONOOXYGENASE"/>
    <property type="match status" value="1"/>
</dbReference>
<keyword evidence="29" id="KW-1185">Reference proteome</keyword>
<keyword evidence="25 26" id="KW-0503">Monooxygenase</keyword>
<evidence type="ECO:0000313" key="28">
    <source>
        <dbReference type="EMBL" id="WAR12670.1"/>
    </source>
</evidence>
<keyword evidence="25" id="KW-0256">Endoplasmic reticulum</keyword>
<evidence type="ECO:0000256" key="2">
    <source>
        <dbReference type="ARBA" id="ARBA00009183"/>
    </source>
</evidence>
<keyword evidence="12" id="KW-0443">Lipid metabolism</keyword>
<dbReference type="EC" id="1.-.-.-" evidence="26"/>
<feature type="transmembrane region" description="Helical" evidence="27">
    <location>
        <begin position="520"/>
        <end position="539"/>
    </location>
</feature>
<evidence type="ECO:0000256" key="11">
    <source>
        <dbReference type="ARBA" id="ARBA00023002"/>
    </source>
</evidence>
<keyword evidence="4" id="KW-0597">Phosphoprotein</keyword>
<evidence type="ECO:0000256" key="23">
    <source>
        <dbReference type="ARBA" id="ARBA00049443"/>
    </source>
</evidence>
<comment type="catalytic activity">
    <reaction evidence="17">
        <text>sulcatone + NADPH + O2 + H(+) = 4-methylpent-3-en-1-yl acetate + NADP(+) + H2O</text>
        <dbReference type="Rhea" id="RHEA:54864"/>
        <dbReference type="ChEBI" id="CHEBI:15377"/>
        <dbReference type="ChEBI" id="CHEBI:15378"/>
        <dbReference type="ChEBI" id="CHEBI:15379"/>
        <dbReference type="ChEBI" id="CHEBI:16310"/>
        <dbReference type="ChEBI" id="CHEBI:57783"/>
        <dbReference type="ChEBI" id="CHEBI:58349"/>
        <dbReference type="ChEBI" id="CHEBI:138373"/>
    </reaction>
    <physiologicalReaction direction="left-to-right" evidence="17">
        <dbReference type="Rhea" id="RHEA:54865"/>
    </physiologicalReaction>
</comment>
<evidence type="ECO:0000256" key="17">
    <source>
        <dbReference type="ARBA" id="ARBA00047855"/>
    </source>
</evidence>
<keyword evidence="6 27" id="KW-0812">Transmembrane</keyword>
<evidence type="ECO:0000256" key="18">
    <source>
        <dbReference type="ARBA" id="ARBA00047864"/>
    </source>
</evidence>
<evidence type="ECO:0000256" key="10">
    <source>
        <dbReference type="ARBA" id="ARBA00022989"/>
    </source>
</evidence>
<accession>A0ABY7ETQ1</accession>
<dbReference type="PRINTS" id="PR00370">
    <property type="entry name" value="FMOXYGENASE"/>
</dbReference>
<evidence type="ECO:0000256" key="25">
    <source>
        <dbReference type="PIRNR" id="PIRNR000332"/>
    </source>
</evidence>
<evidence type="ECO:0000256" key="9">
    <source>
        <dbReference type="ARBA" id="ARBA00022857"/>
    </source>
</evidence>